<proteinExistence type="predicted"/>
<dbReference type="OrthoDB" id="161570at2759"/>
<keyword evidence="2" id="KW-1185">Reference proteome</keyword>
<dbReference type="STRING" id="133385.A0A2T9YJ79"/>
<dbReference type="AlphaFoldDB" id="A0A2T9YJ79"/>
<sequence>MLSTVTSLGQLSSYKPTKSMLWSLPVSTTYFGIYGRAPRWASHLGTDYHGTWLPQTVRRRDNRSERFYIPVGFQLLRTYIDNGFDINELIVKRQRHCQAYGLGTYLSLQYNFLVFTHEYIVTFRKVPKIDQMAQSHLDNSCCTQKKYYCCYYNLLPNYRLSKLYDYSKLLNLNLQDVCKNFGFDLRITSMSVEPISMDREKVALETVWQIKVDGISDKVKSQNYKNLLVIKIVQRFGQDYTNWEFFDVTLLEDCCDDGLRLKNLNNEDNIRLLLSVQKNCILDNDIQISGDESEDFNSFSENEVASDNQILSHGKIETYEQKRQRQIEENQKKLLSLGLISEFGIFNKEKLYSESLALFDKKKLLNQDKYAEYHQAIINDQYSEVLDNNSCKSQSDKDEKDFKITSSVNLTDSRFDTINNQSGIKKTKPDKIYDSLDMITPKRPPFKPAPISLIVIPHVETINMFTKFKVDKNIFSGIADRSCIECQKYNLAKTVIDSYRMLLVQMVLQSYDRLMINGLIAIGVQDIRDPINYEFWPMGLLITEDIGYAISSENLKLKELIIAIPTGFENVKESSQYRVNGKTGKFDSDKLNIKCVLDVPNKEIDHIPIAPGTDELPSEIWKLVQNGSSTDSNLARLIYKIIDLLYSADKIPPNWTTSIFVPVPKRRL</sequence>
<protein>
    <submittedName>
        <fullName evidence="1">Uncharacterized protein</fullName>
    </submittedName>
</protein>
<gene>
    <name evidence="1" type="ORF">BB561_003842</name>
</gene>
<comment type="caution">
    <text evidence="1">The sequence shown here is derived from an EMBL/GenBank/DDBJ whole genome shotgun (WGS) entry which is preliminary data.</text>
</comment>
<accession>A0A2T9YJ79</accession>
<dbReference type="Proteomes" id="UP000245383">
    <property type="component" value="Unassembled WGS sequence"/>
</dbReference>
<name>A0A2T9YJ79_9FUNG</name>
<organism evidence="1 2">
    <name type="scientific">Smittium simulii</name>
    <dbReference type="NCBI Taxonomy" id="133385"/>
    <lineage>
        <taxon>Eukaryota</taxon>
        <taxon>Fungi</taxon>
        <taxon>Fungi incertae sedis</taxon>
        <taxon>Zoopagomycota</taxon>
        <taxon>Kickxellomycotina</taxon>
        <taxon>Harpellomycetes</taxon>
        <taxon>Harpellales</taxon>
        <taxon>Legeriomycetaceae</taxon>
        <taxon>Smittium</taxon>
    </lineage>
</organism>
<dbReference type="EMBL" id="MBFR01000163">
    <property type="protein sequence ID" value="PVU92391.1"/>
    <property type="molecule type" value="Genomic_DNA"/>
</dbReference>
<reference evidence="1 2" key="1">
    <citation type="journal article" date="2018" name="MBio">
        <title>Comparative Genomics Reveals the Core Gene Toolbox for the Fungus-Insect Symbiosis.</title>
        <authorList>
            <person name="Wang Y."/>
            <person name="Stata M."/>
            <person name="Wang W."/>
            <person name="Stajich J.E."/>
            <person name="White M.M."/>
            <person name="Moncalvo J.M."/>
        </authorList>
    </citation>
    <scope>NUCLEOTIDE SEQUENCE [LARGE SCALE GENOMIC DNA]</scope>
    <source>
        <strain evidence="1 2">SWE-8-4</strain>
    </source>
</reference>
<evidence type="ECO:0000313" key="2">
    <source>
        <dbReference type="Proteomes" id="UP000245383"/>
    </source>
</evidence>
<evidence type="ECO:0000313" key="1">
    <source>
        <dbReference type="EMBL" id="PVU92391.1"/>
    </source>
</evidence>